<evidence type="ECO:0000313" key="5">
    <source>
        <dbReference type="EMBL" id="SPQ99166.1"/>
    </source>
</evidence>
<dbReference type="AlphaFoldDB" id="A0A0G4ILU5"/>
<gene>
    <name evidence="4" type="ORF">PBRA_004902</name>
    <name evidence="5" type="ORF">PLBR_LOCUS6381</name>
</gene>
<feature type="transmembrane region" description="Helical" evidence="3">
    <location>
        <begin position="276"/>
        <end position="293"/>
    </location>
</feature>
<sequence>MPLWAVAVVAPVALGLLLSVGGVAMTFQSFNKVLKSGNFDVTDASNPWLRTQADSDAFATCSALCCIRDSLDQIAAERRAAALRSIMEHIRTNANVVKADLKNAKDQVLESIRQYLARSVDTEVTLFRMKESPTKTAILATLLQPVRDAKEMFCTVSSQGPLRLGYQESDLGGNAGAPAKKGDHRTNSDAKQHAITSTTANPDATDIGTSAPSVATQIPSLGTTLTWSGGIPYLPTLVATTVVLPFMALLLRRRRPSPRRQPLSDMLPRLVLDKRVPRATLLTIPVIAAAALLQNRRRQAMPSSPGAPPSTSPMSTVTIWMWLPALIAVQIVVMVIAVRLHRRLRTSSP</sequence>
<feature type="transmembrane region" description="Helical" evidence="3">
    <location>
        <begin position="319"/>
        <end position="340"/>
    </location>
</feature>
<protein>
    <submittedName>
        <fullName evidence="4">Uncharacterized protein</fullName>
    </submittedName>
</protein>
<geneLocation type="mitochondrion" evidence="5"/>
<keyword evidence="3" id="KW-1133">Transmembrane helix</keyword>
<organism evidence="4 6">
    <name type="scientific">Plasmodiophora brassicae</name>
    <name type="common">Clubroot disease agent</name>
    <dbReference type="NCBI Taxonomy" id="37360"/>
    <lineage>
        <taxon>Eukaryota</taxon>
        <taxon>Sar</taxon>
        <taxon>Rhizaria</taxon>
        <taxon>Endomyxa</taxon>
        <taxon>Phytomyxea</taxon>
        <taxon>Plasmodiophorida</taxon>
        <taxon>Plasmodiophoridae</taxon>
        <taxon>Plasmodiophora</taxon>
    </lineage>
</organism>
<dbReference type="Proteomes" id="UP000039324">
    <property type="component" value="Unassembled WGS sequence"/>
</dbReference>
<accession>A0A0G4ILU5</accession>
<reference evidence="4 6" key="1">
    <citation type="submission" date="2015-02" db="EMBL/GenBank/DDBJ databases">
        <authorList>
            <person name="Chooi Y.-H."/>
        </authorList>
    </citation>
    <scope>NUCLEOTIDE SEQUENCE [LARGE SCALE GENOMIC DNA]</scope>
    <source>
        <strain evidence="4">E3</strain>
    </source>
</reference>
<feature type="compositionally biased region" description="Basic and acidic residues" evidence="2">
    <location>
        <begin position="180"/>
        <end position="189"/>
    </location>
</feature>
<keyword evidence="3" id="KW-0812">Transmembrane</keyword>
<evidence type="ECO:0000256" key="1">
    <source>
        <dbReference type="SAM" id="Coils"/>
    </source>
</evidence>
<evidence type="ECO:0000313" key="7">
    <source>
        <dbReference type="Proteomes" id="UP000290189"/>
    </source>
</evidence>
<feature type="coiled-coil region" evidence="1">
    <location>
        <begin position="87"/>
        <end position="118"/>
    </location>
</feature>
<name>A0A0G4ILU5_PLABS</name>
<proteinExistence type="predicted"/>
<dbReference type="EMBL" id="CDSF01000057">
    <property type="protein sequence ID" value="CEO96231.1"/>
    <property type="molecule type" value="Genomic_DNA"/>
</dbReference>
<reference evidence="5 7" key="2">
    <citation type="submission" date="2018-03" db="EMBL/GenBank/DDBJ databases">
        <authorList>
            <person name="Fogelqvist J."/>
        </authorList>
    </citation>
    <scope>NUCLEOTIDE SEQUENCE [LARGE SCALE GENOMIC DNA]</scope>
</reference>
<feature type="transmembrane region" description="Helical" evidence="3">
    <location>
        <begin position="233"/>
        <end position="251"/>
    </location>
</feature>
<dbReference type="EMBL" id="OVEO01000011">
    <property type="protein sequence ID" value="SPQ99166.1"/>
    <property type="molecule type" value="Genomic_DNA"/>
</dbReference>
<keyword evidence="6" id="KW-1185">Reference proteome</keyword>
<keyword evidence="5" id="KW-0496">Mitochondrion</keyword>
<evidence type="ECO:0000256" key="3">
    <source>
        <dbReference type="SAM" id="Phobius"/>
    </source>
</evidence>
<dbReference type="Proteomes" id="UP000290189">
    <property type="component" value="Unassembled WGS sequence"/>
</dbReference>
<evidence type="ECO:0000256" key="2">
    <source>
        <dbReference type="SAM" id="MobiDB-lite"/>
    </source>
</evidence>
<feature type="region of interest" description="Disordered" evidence="2">
    <location>
        <begin position="167"/>
        <end position="189"/>
    </location>
</feature>
<evidence type="ECO:0000313" key="4">
    <source>
        <dbReference type="EMBL" id="CEO96231.1"/>
    </source>
</evidence>
<keyword evidence="1" id="KW-0175">Coiled coil</keyword>
<keyword evidence="3" id="KW-0472">Membrane</keyword>
<evidence type="ECO:0000313" key="6">
    <source>
        <dbReference type="Proteomes" id="UP000039324"/>
    </source>
</evidence>